<dbReference type="eggNOG" id="arCOG00449">
    <property type="taxonomic scope" value="Archaea"/>
</dbReference>
<feature type="domain" description="UspA" evidence="8">
    <location>
        <begin position="620"/>
        <end position="756"/>
    </location>
</feature>
<evidence type="ECO:0000256" key="7">
    <source>
        <dbReference type="SAM" id="Phobius"/>
    </source>
</evidence>
<feature type="transmembrane region" description="Helical" evidence="7">
    <location>
        <begin position="327"/>
        <end position="355"/>
    </location>
</feature>
<feature type="domain" description="Cation/H+ exchanger transmembrane" evidence="9">
    <location>
        <begin position="23"/>
        <end position="410"/>
    </location>
</feature>
<sequence>MEIIEPIGHHELLLVIVQLTVLLFVARVLGETFSSIGQPAVVGELLAGVLLGPSLLGFVAPGVYESLFVVSESQFHLLEIISWLGLIMLLLVTGLETDIDLVISKGKTAVFLSLGGILVPFATGFALGWFLPSEFIVSADHRLVFSLFIATAMSISAIPVIAKILLELDVIRRDIGQLILAAGMVDDTIGWILLATVAGLARTGVADLGSAAVTIFSVLVFLGAAFTIGRRLIAETIRWVDNAIGSDIALLSTVMVFALAAGALTQYMGLEAILGAFVVGVLVGQVKRFTFQVRHVFETMTLAIFAPLFFAIAGLRMDLATLADPLVFGVGLVVLAVACVGKFGGIMGVSGLAGLSKWEGITIGGGMNARGAMEIIVATIGLGLGILTTSMYSIIVMVAIVTSLMAPAIMRWSIPKIEMGEAERQRIERERYLEDSFVNNLNRVLLPTRGTVDTQYAARLISPLLRNLQADLDLLCVTPSAESGRTHRGVRGRLGRLVARIGGRSETGTDSGTDELEYRSDSDEIDRVFSSVERRLGPIAGETRRLVRESDGSPAESILETATGGYDLVVLGERTLERSPSRPLFSQTVDRVVQETPCPAMVVSTSDAVKQDPTSIDDPIDRILLPTIGTQTSRHAAEVAFTIALEERALVEIVHVVASHRSDDRFVRRTPRSHELDVGDRIVDREAELGRQLGAKVVTTVTVSDDPGEELVDIADRTDADVVVMGSNTRPMTQRAFFGPNVEYVLTNAPCPVVVLSSP</sequence>
<comment type="subcellular location">
    <subcellularLocation>
        <location evidence="1">Membrane</location>
        <topology evidence="1">Multi-pass membrane protein</topology>
    </subcellularLocation>
</comment>
<keyword evidence="5" id="KW-0406">Ion transport</keyword>
<dbReference type="CDD" id="cd00293">
    <property type="entry name" value="USP-like"/>
    <property type="match status" value="2"/>
</dbReference>
<feature type="transmembrane region" description="Helical" evidence="7">
    <location>
        <begin position="178"/>
        <end position="202"/>
    </location>
</feature>
<evidence type="ECO:0000259" key="9">
    <source>
        <dbReference type="Pfam" id="PF00999"/>
    </source>
</evidence>
<feature type="transmembrane region" description="Helical" evidence="7">
    <location>
        <begin position="143"/>
        <end position="166"/>
    </location>
</feature>
<feature type="transmembrane region" description="Helical" evidence="7">
    <location>
        <begin position="296"/>
        <end position="315"/>
    </location>
</feature>
<feature type="transmembrane region" description="Helical" evidence="7">
    <location>
        <begin position="208"/>
        <end position="228"/>
    </location>
</feature>
<protein>
    <recommendedName>
        <fullName evidence="12">Sodium/hydrogen exchanger</fullName>
    </recommendedName>
</protein>
<dbReference type="GeneID" id="25147601"/>
<keyword evidence="4 7" id="KW-1133">Transmembrane helix</keyword>
<keyword evidence="2" id="KW-0813">Transport</keyword>
<geneLocation type="plasmid" evidence="10">
    <name>unnamed</name>
</geneLocation>
<evidence type="ECO:0000313" key="11">
    <source>
        <dbReference type="Proteomes" id="UP000019024"/>
    </source>
</evidence>
<evidence type="ECO:0000259" key="8">
    <source>
        <dbReference type="Pfam" id="PF00582"/>
    </source>
</evidence>
<dbReference type="InterPro" id="IPR038770">
    <property type="entry name" value="Na+/solute_symporter_sf"/>
</dbReference>
<evidence type="ECO:0000256" key="5">
    <source>
        <dbReference type="ARBA" id="ARBA00023065"/>
    </source>
</evidence>
<feature type="transmembrane region" description="Helical" evidence="7">
    <location>
        <begin position="41"/>
        <end position="60"/>
    </location>
</feature>
<feature type="transmembrane region" description="Helical" evidence="7">
    <location>
        <begin position="240"/>
        <end position="261"/>
    </location>
</feature>
<dbReference type="KEGG" id="hlr:HALLA_20420"/>
<dbReference type="Gene3D" id="1.20.1530.20">
    <property type="match status" value="1"/>
</dbReference>
<evidence type="ECO:0000256" key="3">
    <source>
        <dbReference type="ARBA" id="ARBA00022692"/>
    </source>
</evidence>
<evidence type="ECO:0000256" key="4">
    <source>
        <dbReference type="ARBA" id="ARBA00022989"/>
    </source>
</evidence>
<evidence type="ECO:0000256" key="2">
    <source>
        <dbReference type="ARBA" id="ARBA00022448"/>
    </source>
</evidence>
<evidence type="ECO:0000313" key="10">
    <source>
        <dbReference type="EMBL" id="AHG02269.1"/>
    </source>
</evidence>
<dbReference type="InterPro" id="IPR006015">
    <property type="entry name" value="Universal_stress_UspA"/>
</dbReference>
<dbReference type="Proteomes" id="UP000019024">
    <property type="component" value="Plasmid unnamed3"/>
</dbReference>
<keyword evidence="3 7" id="KW-0812">Transmembrane</keyword>
<feature type="domain" description="UspA" evidence="8">
    <location>
        <begin position="442"/>
        <end position="603"/>
    </location>
</feature>
<proteinExistence type="predicted"/>
<dbReference type="InterPro" id="IPR006016">
    <property type="entry name" value="UspA"/>
</dbReference>
<dbReference type="PANTHER" id="PTHR32468:SF0">
    <property type="entry name" value="K(+)_H(+) ANTIPORTER 1"/>
    <property type="match status" value="1"/>
</dbReference>
<dbReference type="HOGENOM" id="CLU_367868_0_0_2"/>
<dbReference type="InterPro" id="IPR014729">
    <property type="entry name" value="Rossmann-like_a/b/a_fold"/>
</dbReference>
<accession>W0JUN1</accession>
<dbReference type="GO" id="GO:0016020">
    <property type="term" value="C:membrane"/>
    <property type="evidence" value="ECO:0007669"/>
    <property type="project" value="UniProtKB-SubCell"/>
</dbReference>
<keyword evidence="10" id="KW-0614">Plasmid</keyword>
<dbReference type="EMBL" id="CP007058">
    <property type="protein sequence ID" value="AHG02269.1"/>
    <property type="molecule type" value="Genomic_DNA"/>
</dbReference>
<feature type="transmembrane region" description="Helical" evidence="7">
    <location>
        <begin position="267"/>
        <end position="284"/>
    </location>
</feature>
<dbReference type="eggNOG" id="arCOG01953">
    <property type="taxonomic scope" value="Archaea"/>
</dbReference>
<dbReference type="GO" id="GO:0015297">
    <property type="term" value="F:antiporter activity"/>
    <property type="evidence" value="ECO:0007669"/>
    <property type="project" value="InterPro"/>
</dbReference>
<organism evidence="10 11">
    <name type="scientific">Halostagnicola larsenii XH-48</name>
    <dbReference type="NCBI Taxonomy" id="797299"/>
    <lineage>
        <taxon>Archaea</taxon>
        <taxon>Methanobacteriati</taxon>
        <taxon>Methanobacteriota</taxon>
        <taxon>Stenosarchaea group</taxon>
        <taxon>Halobacteria</taxon>
        <taxon>Halobacteriales</taxon>
        <taxon>Natrialbaceae</taxon>
        <taxon>Halostagnicola</taxon>
    </lineage>
</organism>
<dbReference type="GO" id="GO:1902600">
    <property type="term" value="P:proton transmembrane transport"/>
    <property type="evidence" value="ECO:0007669"/>
    <property type="project" value="InterPro"/>
</dbReference>
<dbReference type="InterPro" id="IPR006153">
    <property type="entry name" value="Cation/H_exchanger_TM"/>
</dbReference>
<gene>
    <name evidence="10" type="ORF">HALLA_20420</name>
</gene>
<dbReference type="Gene3D" id="3.40.50.620">
    <property type="entry name" value="HUPs"/>
    <property type="match status" value="2"/>
</dbReference>
<keyword evidence="11" id="KW-1185">Reference proteome</keyword>
<dbReference type="PRINTS" id="PR01438">
    <property type="entry name" value="UNVRSLSTRESS"/>
</dbReference>
<dbReference type="InterPro" id="IPR050794">
    <property type="entry name" value="CPA2_transporter"/>
</dbReference>
<feature type="transmembrane region" description="Helical" evidence="7">
    <location>
        <begin position="12"/>
        <end position="29"/>
    </location>
</feature>
<dbReference type="PATRIC" id="fig|797299.3.peg.3945"/>
<reference evidence="10 11" key="1">
    <citation type="submission" date="2014-01" db="EMBL/GenBank/DDBJ databases">
        <authorList>
            <consortium name="DOE Joint Genome Institute"/>
            <person name="Anderson I."/>
            <person name="Huntemann M."/>
            <person name="Han J."/>
            <person name="Chen A."/>
            <person name="Kyrpides N."/>
            <person name="Mavromatis K."/>
            <person name="Markowitz V."/>
            <person name="Palaniappan K."/>
            <person name="Ivanova N."/>
            <person name="Schaumberg A."/>
            <person name="Pati A."/>
            <person name="Liolios K."/>
            <person name="Nordberg H.P."/>
            <person name="Cantor M.N."/>
            <person name="Hua S.X."/>
            <person name="Woyke T."/>
        </authorList>
    </citation>
    <scope>NUCLEOTIDE SEQUENCE [LARGE SCALE GENOMIC DNA]</scope>
    <source>
        <strain evidence="10 11">XH-48</strain>
        <plasmid evidence="11">4</plasmid>
    </source>
</reference>
<dbReference type="AlphaFoldDB" id="W0JUN1"/>
<keyword evidence="6 7" id="KW-0472">Membrane</keyword>
<dbReference type="Pfam" id="PF00582">
    <property type="entry name" value="Usp"/>
    <property type="match status" value="2"/>
</dbReference>
<evidence type="ECO:0000256" key="1">
    <source>
        <dbReference type="ARBA" id="ARBA00004141"/>
    </source>
</evidence>
<dbReference type="RefSeq" id="WP_049955069.1">
    <property type="nucleotide sequence ID" value="NZ_CP007058.1"/>
</dbReference>
<dbReference type="OrthoDB" id="12029at2157"/>
<dbReference type="SUPFAM" id="SSF52402">
    <property type="entry name" value="Adenine nucleotide alpha hydrolases-like"/>
    <property type="match status" value="2"/>
</dbReference>
<evidence type="ECO:0000256" key="6">
    <source>
        <dbReference type="ARBA" id="ARBA00023136"/>
    </source>
</evidence>
<feature type="transmembrane region" description="Helical" evidence="7">
    <location>
        <begin position="109"/>
        <end position="131"/>
    </location>
</feature>
<evidence type="ECO:0008006" key="12">
    <source>
        <dbReference type="Google" id="ProtNLM"/>
    </source>
</evidence>
<dbReference type="PANTHER" id="PTHR32468">
    <property type="entry name" value="CATION/H + ANTIPORTER"/>
    <property type="match status" value="1"/>
</dbReference>
<dbReference type="Pfam" id="PF00999">
    <property type="entry name" value="Na_H_Exchanger"/>
    <property type="match status" value="1"/>
</dbReference>
<feature type="transmembrane region" description="Helical" evidence="7">
    <location>
        <begin position="80"/>
        <end position="97"/>
    </location>
</feature>
<name>W0JUN1_9EURY</name>